<keyword evidence="2" id="KW-1185">Reference proteome</keyword>
<protein>
    <submittedName>
        <fullName evidence="1">DUF6712 family protein</fullName>
    </submittedName>
</protein>
<dbReference type="RefSeq" id="WP_265990869.1">
    <property type="nucleotide sequence ID" value="NZ_CP110973.1"/>
</dbReference>
<proteinExistence type="predicted"/>
<evidence type="ECO:0000313" key="2">
    <source>
        <dbReference type="Proteomes" id="UP001597116"/>
    </source>
</evidence>
<dbReference type="Proteomes" id="UP001597116">
    <property type="component" value="Unassembled WGS sequence"/>
</dbReference>
<dbReference type="InterPro" id="IPR046558">
    <property type="entry name" value="DUF6712"/>
</dbReference>
<accession>A0ABW3QH49</accession>
<evidence type="ECO:0000313" key="1">
    <source>
        <dbReference type="EMBL" id="MFD1143035.1"/>
    </source>
</evidence>
<sequence>MKLLISDAQSLKKVVPVNADLTFSEIEPYIHSAQLFVARFTGELLIANLADVVANGNELNAQQQALLDRLARPVGNLAGLKYANVKTGQLTDTGVMRTAGAGQADAFEWQVERMASQLNAEAWDGLEDLLRFLEDKKEDYPDYLASDQYQYQSGLLIKDAQTFSKHYFIADSRLTYWSLQSCLVKAEDRVKRLLGSRFNYLSSGGELSTNQKEQLRLAQDAIAYLTMVRAVQERIVNITDQGVQVNSIANYIRQQRPASTEQIKMMLEYLNTQVSETLADLSELLPPPTDPPKSNGGVRGDAIVSFF</sequence>
<reference evidence="2" key="1">
    <citation type="journal article" date="2019" name="Int. J. Syst. Evol. Microbiol.">
        <title>The Global Catalogue of Microorganisms (GCM) 10K type strain sequencing project: providing services to taxonomists for standard genome sequencing and annotation.</title>
        <authorList>
            <consortium name="The Broad Institute Genomics Platform"/>
            <consortium name="The Broad Institute Genome Sequencing Center for Infectious Disease"/>
            <person name="Wu L."/>
            <person name="Ma J."/>
        </authorList>
    </citation>
    <scope>NUCLEOTIDE SEQUENCE [LARGE SCALE GENOMIC DNA]</scope>
    <source>
        <strain evidence="2">CCUG 55608</strain>
    </source>
</reference>
<gene>
    <name evidence="1" type="ORF">ACFQ4C_18050</name>
</gene>
<comment type="caution">
    <text evidence="1">The sequence shown here is derived from an EMBL/GenBank/DDBJ whole genome shotgun (WGS) entry which is preliminary data.</text>
</comment>
<dbReference type="EMBL" id="JBHTLP010000011">
    <property type="protein sequence ID" value="MFD1143035.1"/>
    <property type="molecule type" value="Genomic_DNA"/>
</dbReference>
<dbReference type="Pfam" id="PF20459">
    <property type="entry name" value="DUF6712"/>
    <property type="match status" value="2"/>
</dbReference>
<organism evidence="1 2">
    <name type="scientific">Larkinella insperata</name>
    <dbReference type="NCBI Taxonomy" id="332158"/>
    <lineage>
        <taxon>Bacteria</taxon>
        <taxon>Pseudomonadati</taxon>
        <taxon>Bacteroidota</taxon>
        <taxon>Cytophagia</taxon>
        <taxon>Cytophagales</taxon>
        <taxon>Spirosomataceae</taxon>
        <taxon>Larkinella</taxon>
    </lineage>
</organism>
<name>A0ABW3QH49_9BACT</name>